<dbReference type="PANTHER" id="PTHR14068:SF0">
    <property type="entry name" value="EUKARYOTIC TRANSLATION INITIATION FACTOR 3 SUBUNIT B"/>
    <property type="match status" value="1"/>
</dbReference>
<dbReference type="OrthoDB" id="10250414at2759"/>
<dbReference type="InterPro" id="IPR035979">
    <property type="entry name" value="RBD_domain_sf"/>
</dbReference>
<dbReference type="GO" id="GO:0033290">
    <property type="term" value="C:eukaryotic 48S preinitiation complex"/>
    <property type="evidence" value="ECO:0007669"/>
    <property type="project" value="UniProtKB-UniRule"/>
</dbReference>
<keyword evidence="3 7" id="KW-0396">Initiation factor</keyword>
<gene>
    <name evidence="11" type="ORF">GPM918_LOCUS1068</name>
    <name evidence="12" type="ORF">SRO942_LOCUS1068</name>
</gene>
<organism evidence="11 13">
    <name type="scientific">Didymodactylos carnosus</name>
    <dbReference type="NCBI Taxonomy" id="1234261"/>
    <lineage>
        <taxon>Eukaryota</taxon>
        <taxon>Metazoa</taxon>
        <taxon>Spiralia</taxon>
        <taxon>Gnathifera</taxon>
        <taxon>Rotifera</taxon>
        <taxon>Eurotatoria</taxon>
        <taxon>Bdelloidea</taxon>
        <taxon>Philodinida</taxon>
        <taxon>Philodinidae</taxon>
        <taxon>Didymodactylos</taxon>
    </lineage>
</organism>
<reference evidence="11" key="1">
    <citation type="submission" date="2021-02" db="EMBL/GenBank/DDBJ databases">
        <authorList>
            <person name="Nowell W R."/>
        </authorList>
    </citation>
    <scope>NUCLEOTIDE SEQUENCE</scope>
</reference>
<keyword evidence="2 7" id="KW-0963">Cytoplasm</keyword>
<dbReference type="Gene3D" id="2.130.10.10">
    <property type="entry name" value="YVTN repeat-like/Quinoprotein amine dehydrogenase"/>
    <property type="match status" value="2"/>
</dbReference>
<evidence type="ECO:0000256" key="4">
    <source>
        <dbReference type="ARBA" id="ARBA00022574"/>
    </source>
</evidence>
<keyword evidence="6 7" id="KW-0648">Protein biosynthesis</keyword>
<dbReference type="CDD" id="cd12278">
    <property type="entry name" value="RRM_eIF3B"/>
    <property type="match status" value="1"/>
</dbReference>
<evidence type="ECO:0000256" key="5">
    <source>
        <dbReference type="ARBA" id="ARBA00022884"/>
    </source>
</evidence>
<comment type="caution">
    <text evidence="11">The sequence shown here is derived from an EMBL/GenBank/DDBJ whole genome shotgun (WGS) entry which is preliminary data.</text>
</comment>
<protein>
    <recommendedName>
        <fullName evidence="7 8">Eukaryotic translation initiation factor 3 subunit B</fullName>
        <shortName evidence="7 8">eIF3b</shortName>
    </recommendedName>
    <alternativeName>
        <fullName evidence="7">Eukaryotic translation initiation factor 3 subunit 9</fullName>
    </alternativeName>
</protein>
<evidence type="ECO:0000256" key="6">
    <source>
        <dbReference type="ARBA" id="ARBA00022917"/>
    </source>
</evidence>
<evidence type="ECO:0000313" key="12">
    <source>
        <dbReference type="EMBL" id="CAF3535373.1"/>
    </source>
</evidence>
<dbReference type="InterPro" id="IPR013979">
    <property type="entry name" value="TIF_beta_prop-like"/>
</dbReference>
<dbReference type="GO" id="GO:0016282">
    <property type="term" value="C:eukaryotic 43S preinitiation complex"/>
    <property type="evidence" value="ECO:0007669"/>
    <property type="project" value="UniProtKB-UniRule"/>
</dbReference>
<dbReference type="PANTHER" id="PTHR14068">
    <property type="entry name" value="EUKARYOTIC TRANSLATION INITIATION FACTOR 3 EIF3 -RELATED"/>
    <property type="match status" value="1"/>
</dbReference>
<dbReference type="Gene3D" id="3.30.70.330">
    <property type="match status" value="1"/>
</dbReference>
<keyword evidence="13" id="KW-1185">Reference proteome</keyword>
<dbReference type="Proteomes" id="UP000663829">
    <property type="component" value="Unassembled WGS sequence"/>
</dbReference>
<name>A0A813PMR4_9BILA</name>
<evidence type="ECO:0000256" key="9">
    <source>
        <dbReference type="SAM" id="MobiDB-lite"/>
    </source>
</evidence>
<keyword evidence="5 7" id="KW-0694">RNA-binding</keyword>
<evidence type="ECO:0000313" key="11">
    <source>
        <dbReference type="EMBL" id="CAF0755122.1"/>
    </source>
</evidence>
<dbReference type="InterPro" id="IPR015943">
    <property type="entry name" value="WD40/YVTN_repeat-like_dom_sf"/>
</dbReference>
<dbReference type="InterPro" id="IPR000504">
    <property type="entry name" value="RRM_dom"/>
</dbReference>
<evidence type="ECO:0000259" key="10">
    <source>
        <dbReference type="PROSITE" id="PS50102"/>
    </source>
</evidence>
<evidence type="ECO:0000256" key="3">
    <source>
        <dbReference type="ARBA" id="ARBA00022540"/>
    </source>
</evidence>
<comment type="function">
    <text evidence="8">Component of the eukaryotic translation initiation factor 3 (eIF-3) complex, which is involved in protein synthesis and, together with other initiation factors, stimulates binding of mRNA and methionyl-tRNAi to the 40S ribosome.</text>
</comment>
<evidence type="ECO:0000313" key="13">
    <source>
        <dbReference type="Proteomes" id="UP000663829"/>
    </source>
</evidence>
<proteinExistence type="inferred from homology"/>
<dbReference type="SUPFAM" id="SSF82171">
    <property type="entry name" value="DPP6 N-terminal domain-like"/>
    <property type="match status" value="1"/>
</dbReference>
<dbReference type="SMART" id="SM00360">
    <property type="entry name" value="RRM"/>
    <property type="match status" value="1"/>
</dbReference>
<evidence type="ECO:0000256" key="7">
    <source>
        <dbReference type="HAMAP-Rule" id="MF_03001"/>
    </source>
</evidence>
<dbReference type="GO" id="GO:0003723">
    <property type="term" value="F:RNA binding"/>
    <property type="evidence" value="ECO:0007669"/>
    <property type="project" value="UniProtKB-UniRule"/>
</dbReference>
<evidence type="ECO:0000256" key="8">
    <source>
        <dbReference type="PIRNR" id="PIRNR036424"/>
    </source>
</evidence>
<keyword evidence="4" id="KW-0853">WD repeat</keyword>
<dbReference type="InterPro" id="IPR034363">
    <property type="entry name" value="eIF3B_RRM"/>
</dbReference>
<feature type="region of interest" description="Disordered" evidence="9">
    <location>
        <begin position="630"/>
        <end position="656"/>
    </location>
</feature>
<dbReference type="GO" id="GO:0003743">
    <property type="term" value="F:translation initiation factor activity"/>
    <property type="evidence" value="ECO:0007669"/>
    <property type="project" value="UniProtKB-UniRule"/>
</dbReference>
<dbReference type="FunFam" id="3.30.70.330:FF:000235">
    <property type="entry name" value="Eukaryotic translation initiation factor 3 subunit B"/>
    <property type="match status" value="1"/>
</dbReference>
<comment type="similarity">
    <text evidence="7 8">Belongs to the eIF-3 subunit B family.</text>
</comment>
<evidence type="ECO:0000256" key="1">
    <source>
        <dbReference type="ARBA" id="ARBA00004496"/>
    </source>
</evidence>
<dbReference type="GO" id="GO:0031369">
    <property type="term" value="F:translation initiation factor binding"/>
    <property type="evidence" value="ECO:0007669"/>
    <property type="project" value="InterPro"/>
</dbReference>
<evidence type="ECO:0000256" key="2">
    <source>
        <dbReference type="ARBA" id="ARBA00022490"/>
    </source>
</evidence>
<comment type="subcellular location">
    <subcellularLocation>
        <location evidence="1 7 8">Cytoplasm</location>
    </subcellularLocation>
</comment>
<dbReference type="AlphaFoldDB" id="A0A813PMR4"/>
<dbReference type="PIRSF" id="PIRSF036424">
    <property type="entry name" value="eIF3b"/>
    <property type="match status" value="1"/>
</dbReference>
<dbReference type="PROSITE" id="PS50102">
    <property type="entry name" value="RRM"/>
    <property type="match status" value="1"/>
</dbReference>
<comment type="subunit">
    <text evidence="7 8">Component of the eukaryotic translation initiation factor 3 (eIF-3) complex.</text>
</comment>
<dbReference type="SUPFAM" id="SSF54928">
    <property type="entry name" value="RNA-binding domain, RBD"/>
    <property type="match status" value="1"/>
</dbReference>
<sequence>MRFDESRMPERLSESSDVEKPRKNMKGGSENEEEEEEQDDKLAEVEDEEAEEEMPSFSDDEDFVSTLTDDKLCPDLFLEKPQKHESLNNIIIIDNLPRVDTAKLEKLKVVVAKVYNKFGPIKNEYYPIDEEGKTKGYGFFEFESEQAALEAVKQTDGYPLDKSHQFIVNLMSDFDRLTAIPTEKDDFGNLLWWLSELDAVDQFAILSDEPKKTTIYSNSLPQPVILEDRSKWTETHFVWSPRGTYLASFHEQGIAFWAGKDFRQVQRFAHRGVNYIDFSPCERYLVTVSPAQRTDESVIIWDIITGQKLRWFPFDQQNPQWPYFNFQDQYFAKQGNDCLQLYETETFHLVDKKPIKVPSIADFQWSPTDNLISYWCSEAEHVPVRVVLAEVGQTFQEVRSKRGDYLVVKVDRYTKKSGDKNNVKYTGMIYNFEIFHIREKNYPLDTLEVKETIQSFSVEPNGHKLCVISGESVRTSITFYKILPKGGKVETLKVMTQPVTTAFWSPNGQFLVLASVKTGSSSSGLLLFVDTNDMSIMSKQEHIDLSDVEWDPSGRYVATSVSCWTAKRDNAFKLWSFQGNLIFEKNIDRLAAFHWRPRPPSLLSEENIKEIRKNMKNYSKVFEQRDRMLRTGESARQQEHRRKQSEEFKRLRDKNSQRLQIQKQDRIRLRGKDTDSVFGQDQISEEIVEFLIKTEEVEMK</sequence>
<feature type="domain" description="RRM" evidence="10">
    <location>
        <begin position="89"/>
        <end position="173"/>
    </location>
</feature>
<dbReference type="GO" id="GO:0001732">
    <property type="term" value="P:formation of cytoplasmic translation initiation complex"/>
    <property type="evidence" value="ECO:0007669"/>
    <property type="project" value="UniProtKB-UniRule"/>
</dbReference>
<feature type="region of interest" description="Disordered" evidence="9">
    <location>
        <begin position="1"/>
        <end position="62"/>
    </location>
</feature>
<dbReference type="HAMAP" id="MF_03001">
    <property type="entry name" value="eIF3b"/>
    <property type="match status" value="1"/>
</dbReference>
<dbReference type="Pfam" id="PF08662">
    <property type="entry name" value="eIF2A"/>
    <property type="match status" value="2"/>
</dbReference>
<dbReference type="Pfam" id="PF00076">
    <property type="entry name" value="RRM_1"/>
    <property type="match status" value="1"/>
</dbReference>
<dbReference type="Proteomes" id="UP000681722">
    <property type="component" value="Unassembled WGS sequence"/>
</dbReference>
<accession>A0A813PMR4</accession>
<dbReference type="EMBL" id="CAJOBC010000092">
    <property type="protein sequence ID" value="CAF3535373.1"/>
    <property type="molecule type" value="Genomic_DNA"/>
</dbReference>
<dbReference type="EMBL" id="CAJNOQ010000092">
    <property type="protein sequence ID" value="CAF0755122.1"/>
    <property type="molecule type" value="Genomic_DNA"/>
</dbReference>
<dbReference type="GO" id="GO:0005852">
    <property type="term" value="C:eukaryotic translation initiation factor 3 complex"/>
    <property type="evidence" value="ECO:0007669"/>
    <property type="project" value="UniProtKB-UniRule"/>
</dbReference>
<feature type="compositionally biased region" description="Acidic residues" evidence="9">
    <location>
        <begin position="30"/>
        <end position="62"/>
    </location>
</feature>
<comment type="function">
    <text evidence="7">RNA-binding component of the eukaryotic translation initiation factor 3 (eIF-3) complex, which is involved in protein synthesis of a specialized repertoire of mRNAs and, together with other initiation factors, stimulates binding of mRNA and methionyl-tRNAi to the 40S ribosome. The eIF-3 complex specifically targets and initiates translation of a subset of mRNAs involved in cell proliferation.</text>
</comment>
<dbReference type="InterPro" id="IPR012677">
    <property type="entry name" value="Nucleotide-bd_a/b_plait_sf"/>
</dbReference>
<dbReference type="InterPro" id="IPR011400">
    <property type="entry name" value="EIF3B"/>
</dbReference>
<feature type="compositionally biased region" description="Basic and acidic residues" evidence="9">
    <location>
        <begin position="1"/>
        <end position="22"/>
    </location>
</feature>
<feature type="compositionally biased region" description="Basic and acidic residues" evidence="9">
    <location>
        <begin position="644"/>
        <end position="656"/>
    </location>
</feature>